<dbReference type="Gene3D" id="2.160.10.10">
    <property type="entry name" value="Hexapeptide repeat proteins"/>
    <property type="match status" value="1"/>
</dbReference>
<keyword evidence="6" id="KW-0808">Transferase</keyword>
<protein>
    <submittedName>
        <fullName evidence="17">Multidrug transporter</fullName>
    </submittedName>
</protein>
<comment type="function">
    <text evidence="16">Catalyzes the last two sequential reactions in the de novo biosynthetic pathway for UDP-N-acetylglucosamine (UDP-GlcNAc). The C-terminal domain catalyzes the transfer of acetyl group from acetyl coenzyme A to glucosamine-1-phosphate (GlcN-1-P) to produce N-acetylglucosamine-1-phosphate (GlcNAc-1-P), which is converted into UDP-GlcNAc by the transfer of uridine 5-monophosphate (from uridine 5-triphosphate), a reaction catalyzed by the N-terminal domain.</text>
</comment>
<evidence type="ECO:0000256" key="15">
    <source>
        <dbReference type="ARBA" id="ARBA00048493"/>
    </source>
</evidence>
<evidence type="ECO:0000256" key="11">
    <source>
        <dbReference type="ARBA" id="ARBA00022984"/>
    </source>
</evidence>
<dbReference type="EMBL" id="PGTM01000080">
    <property type="protein sequence ID" value="PJF36099.1"/>
    <property type="molecule type" value="Genomic_DNA"/>
</dbReference>
<dbReference type="GO" id="GO:0046872">
    <property type="term" value="F:metal ion binding"/>
    <property type="evidence" value="ECO:0007669"/>
    <property type="project" value="UniProtKB-KW"/>
</dbReference>
<organism evidence="17 18">
    <name type="scientific">Candidatus Thermofonsia Clade 1 bacterium</name>
    <dbReference type="NCBI Taxonomy" id="2364210"/>
    <lineage>
        <taxon>Bacteria</taxon>
        <taxon>Bacillati</taxon>
        <taxon>Chloroflexota</taxon>
        <taxon>Candidatus Thermofontia</taxon>
        <taxon>Candidatus Thermofonsia Clade 1</taxon>
    </lineage>
</organism>
<dbReference type="GO" id="GO:0009252">
    <property type="term" value="P:peptidoglycan biosynthetic process"/>
    <property type="evidence" value="ECO:0007669"/>
    <property type="project" value="UniProtKB-KW"/>
</dbReference>
<keyword evidence="9" id="KW-0460">Magnesium</keyword>
<keyword evidence="12" id="KW-0012">Acyltransferase</keyword>
<evidence type="ECO:0000256" key="6">
    <source>
        <dbReference type="ARBA" id="ARBA00022679"/>
    </source>
</evidence>
<dbReference type="GO" id="GO:0019134">
    <property type="term" value="F:glucosamine-1-phosphate N-acetyltransferase activity"/>
    <property type="evidence" value="ECO:0007669"/>
    <property type="project" value="UniProtKB-EC"/>
</dbReference>
<comment type="catalytic activity">
    <reaction evidence="14">
        <text>alpha-D-glucosamine 1-phosphate + acetyl-CoA = N-acetyl-alpha-D-glucosamine 1-phosphate + CoA + H(+)</text>
        <dbReference type="Rhea" id="RHEA:13725"/>
        <dbReference type="ChEBI" id="CHEBI:15378"/>
        <dbReference type="ChEBI" id="CHEBI:57287"/>
        <dbReference type="ChEBI" id="CHEBI:57288"/>
        <dbReference type="ChEBI" id="CHEBI:57776"/>
        <dbReference type="ChEBI" id="CHEBI:58516"/>
        <dbReference type="EC" id="2.3.1.157"/>
    </reaction>
</comment>
<evidence type="ECO:0000256" key="12">
    <source>
        <dbReference type="ARBA" id="ARBA00023315"/>
    </source>
</evidence>
<dbReference type="PANTHER" id="PTHR43584">
    <property type="entry name" value="NUCLEOTIDYL TRANSFERASE"/>
    <property type="match status" value="1"/>
</dbReference>
<dbReference type="InterPro" id="IPR011004">
    <property type="entry name" value="Trimer_LpxA-like_sf"/>
</dbReference>
<dbReference type="GO" id="GO:0008360">
    <property type="term" value="P:regulation of cell shape"/>
    <property type="evidence" value="ECO:0007669"/>
    <property type="project" value="UniProtKB-KW"/>
</dbReference>
<evidence type="ECO:0000256" key="10">
    <source>
        <dbReference type="ARBA" id="ARBA00022960"/>
    </source>
</evidence>
<dbReference type="GO" id="GO:0071555">
    <property type="term" value="P:cell wall organization"/>
    <property type="evidence" value="ECO:0007669"/>
    <property type="project" value="UniProtKB-KW"/>
</dbReference>
<evidence type="ECO:0000256" key="1">
    <source>
        <dbReference type="ARBA" id="ARBA00001946"/>
    </source>
</evidence>
<dbReference type="AlphaFoldDB" id="A0A2M8PEX3"/>
<comment type="cofactor">
    <cofactor evidence="1">
        <name>Mg(2+)</name>
        <dbReference type="ChEBI" id="CHEBI:18420"/>
    </cofactor>
</comment>
<comment type="similarity">
    <text evidence="4">In the N-terminal section; belongs to the N-acetylglucosamine-1-phosphate uridyltransferase family.</text>
</comment>
<comment type="subcellular location">
    <subcellularLocation>
        <location evidence="2">Cytoplasm</location>
    </subcellularLocation>
</comment>
<evidence type="ECO:0000256" key="16">
    <source>
        <dbReference type="ARBA" id="ARBA00049628"/>
    </source>
</evidence>
<evidence type="ECO:0000256" key="8">
    <source>
        <dbReference type="ARBA" id="ARBA00022723"/>
    </source>
</evidence>
<reference evidence="17 18" key="1">
    <citation type="submission" date="2017-11" db="EMBL/GenBank/DDBJ databases">
        <title>Evolution of Phototrophy in the Chloroflexi Phylum Driven by Horizontal Gene Transfer.</title>
        <authorList>
            <person name="Ward L.M."/>
            <person name="Hemp J."/>
            <person name="Shih P.M."/>
            <person name="Mcglynn S.E."/>
            <person name="Fischer W."/>
        </authorList>
    </citation>
    <scope>NUCLEOTIDE SEQUENCE [LARGE SCALE GENOMIC DNA]</scope>
    <source>
        <strain evidence="17">JP3_13</strain>
    </source>
</reference>
<evidence type="ECO:0000256" key="14">
    <source>
        <dbReference type="ARBA" id="ARBA00048247"/>
    </source>
</evidence>
<dbReference type="SUPFAM" id="SSF51161">
    <property type="entry name" value="Trimeric LpxA-like enzymes"/>
    <property type="match status" value="1"/>
</dbReference>
<dbReference type="InterPro" id="IPR001451">
    <property type="entry name" value="Hexapep"/>
</dbReference>
<keyword evidence="8" id="KW-0479">Metal-binding</keyword>
<accession>A0A2M8PEX3</accession>
<keyword evidence="5" id="KW-0963">Cytoplasm</keyword>
<dbReference type="GO" id="GO:0005737">
    <property type="term" value="C:cytoplasm"/>
    <property type="evidence" value="ECO:0007669"/>
    <property type="project" value="UniProtKB-SubCell"/>
</dbReference>
<comment type="catalytic activity">
    <reaction evidence="15">
        <text>N-acetyl-alpha-D-glucosamine 1-phosphate + UTP + H(+) = UDP-N-acetyl-alpha-D-glucosamine + diphosphate</text>
        <dbReference type="Rhea" id="RHEA:13509"/>
        <dbReference type="ChEBI" id="CHEBI:15378"/>
        <dbReference type="ChEBI" id="CHEBI:33019"/>
        <dbReference type="ChEBI" id="CHEBI:46398"/>
        <dbReference type="ChEBI" id="CHEBI:57705"/>
        <dbReference type="ChEBI" id="CHEBI:57776"/>
        <dbReference type="EC" id="2.7.7.23"/>
    </reaction>
</comment>
<keyword evidence="7" id="KW-0548">Nucleotidyltransferase</keyword>
<proteinExistence type="inferred from homology"/>
<dbReference type="GO" id="GO:0003977">
    <property type="term" value="F:UDP-N-acetylglucosamine diphosphorylase activity"/>
    <property type="evidence" value="ECO:0007669"/>
    <property type="project" value="UniProtKB-EC"/>
</dbReference>
<evidence type="ECO:0000313" key="17">
    <source>
        <dbReference type="EMBL" id="PJF36099.1"/>
    </source>
</evidence>
<evidence type="ECO:0000256" key="13">
    <source>
        <dbReference type="ARBA" id="ARBA00023316"/>
    </source>
</evidence>
<comment type="caution">
    <text evidence="17">The sequence shown here is derived from an EMBL/GenBank/DDBJ whole genome shotgun (WGS) entry which is preliminary data.</text>
</comment>
<evidence type="ECO:0000256" key="7">
    <source>
        <dbReference type="ARBA" id="ARBA00022695"/>
    </source>
</evidence>
<sequence length="488" mass="55097">MTPLPGKYATISISLTRYEMDTRMRKLKNYVIQDTRHILPFNQPARELNVLNKPLWLAQRDALAPYCEPEITVGALSDIPPGAEETLIYRDNLYFDPEYISAFITQARKLGVPCRAAFKPSDKALVTYAVPLARCVQHVHKRGADGKIVRDGRGREEIDHYEFDLWYYPRGYDPSLNAAPLYIETQWDEVGFYSVPDYMSDRGDLVHYVTQRSIISIENWVHIFFANVPLGIFSLGKRFENRIIPMKGKGRNPDYSNFTLLGVLLRALIEQKHVLECSALVHVGKNTRIDPSAVIHGPAWIGSDCTIGPGVVIQNCYIGDRVNIDQGAQLMLSVVGDNCFLPFRAALYLTVLMEHCIVAQNTCLQMCVIGRGSFIGAGSTFTDFNLLPKAIEVDAIDGRREKIGQKVLGSCVGNNCRIGSGMVVYPARMIESDTVLFAKPDRRILRKNISFEESDHHGLRGEIAALHRQKFPRAIERQDETSFLEEWE</sequence>
<evidence type="ECO:0000256" key="4">
    <source>
        <dbReference type="ARBA" id="ARBA00007947"/>
    </source>
</evidence>
<evidence type="ECO:0000256" key="3">
    <source>
        <dbReference type="ARBA" id="ARBA00007707"/>
    </source>
</evidence>
<name>A0A2M8PEX3_9CHLR</name>
<evidence type="ECO:0000256" key="5">
    <source>
        <dbReference type="ARBA" id="ARBA00022490"/>
    </source>
</evidence>
<evidence type="ECO:0000256" key="2">
    <source>
        <dbReference type="ARBA" id="ARBA00004496"/>
    </source>
</evidence>
<evidence type="ECO:0000313" key="18">
    <source>
        <dbReference type="Proteomes" id="UP000229681"/>
    </source>
</evidence>
<keyword evidence="11" id="KW-0573">Peptidoglycan synthesis</keyword>
<dbReference type="Proteomes" id="UP000229681">
    <property type="component" value="Unassembled WGS sequence"/>
</dbReference>
<evidence type="ECO:0000256" key="9">
    <source>
        <dbReference type="ARBA" id="ARBA00022842"/>
    </source>
</evidence>
<comment type="similarity">
    <text evidence="3">In the C-terminal section; belongs to the transferase hexapeptide repeat family.</text>
</comment>
<keyword evidence="10" id="KW-0133">Cell shape</keyword>
<dbReference type="Pfam" id="PF00132">
    <property type="entry name" value="Hexapep"/>
    <property type="match status" value="1"/>
</dbReference>
<gene>
    <name evidence="17" type="ORF">CUN49_07190</name>
</gene>
<keyword evidence="13" id="KW-0961">Cell wall biogenesis/degradation</keyword>
<dbReference type="PANTHER" id="PTHR43584:SF3">
    <property type="entry name" value="BIFUNCTIONAL PROTEIN GLMU"/>
    <property type="match status" value="1"/>
</dbReference>
<dbReference type="InterPro" id="IPR050065">
    <property type="entry name" value="GlmU-like"/>
</dbReference>